<evidence type="ECO:0000259" key="1">
    <source>
        <dbReference type="PROSITE" id="PS51208"/>
    </source>
</evidence>
<proteinExistence type="predicted"/>
<dbReference type="InterPro" id="IPR036709">
    <property type="entry name" value="Autotransporte_beta_dom_sf"/>
</dbReference>
<dbReference type="EMBL" id="WLUB01000053">
    <property type="protein sequence ID" value="MTC36162.1"/>
    <property type="molecule type" value="Genomic_DNA"/>
</dbReference>
<name>A0AAW9VEK2_9GAMM</name>
<dbReference type="PRINTS" id="PR01484">
    <property type="entry name" value="PRTACTNFAMLY"/>
</dbReference>
<accession>A0AAW9VEK2</accession>
<dbReference type="AlphaFoldDB" id="A0AAW9VEK2"/>
<sequence>MTKLIILVFLPSYNQFYIRGQLNMFKMKLINILILSVIPGAGLSASFTSNVDKGNKISNEVIDGIQNVSGIITNSMVITNGHQYINAGGSASHIVLNGGKSTVTDAAISSFKIISGIQNLESGAIANKTYIGSSGIQHVNNGAISNKSTLEHKGRQFINAGGKAEDTTVNTGGAQYVYAGGSSNITTINGGAVFVRGGTATNTTINSGKQVVTDGGSTSGDTINNGGYQNIGANGSAFNVTVNEGGRQDINAGGYAKDTTVIGGRYDIDPTAKGENVTFNGGVGYVFKNGILSGYAKLDNSASLYLAENSDADISLSNDSKLYVVNSLNTKNVALSDSSVHFHSPLDSTLSTEEFKTLNINKLESNNSSFYMNVEGMHGDFLNVTDFSGKNNIVNVAGSGKESSDGYHLIHAGNSTNDAFKLNGDKVELGSFVYTLEQKNDNWYLKQHSDQLSQSAKSALSIASYASTIFTNEYHTITDRLNNSMTDINGNQVWGRYIHNEYRVDNGVNNPYKLKQNGFEYGIGKTFDINTDSLNTGISFGMTKNEIKEKSGSKSDVDSYSLGLYASYIKDNGFYLDALVKGNYFDSESSVRFNMNNIANTSFKQKGIGSAFEIGKQTNFNHSFITPYARIEYFSAKNKELKMTNGMKVKLGNDKSLKAEAGVKAGYTFDIGEKSTLTPYIKASFENEFINDNTVLINDTVKLKNDYSGSMGNYRVGLDARINKNTSLYTEASYSKGSMIESPLNINAGVRVFF</sequence>
<dbReference type="PANTHER" id="PTHR35037:SF7">
    <property type="entry name" value="AUTOTRANSPORTER"/>
    <property type="match status" value="1"/>
</dbReference>
<dbReference type="Gene3D" id="2.160.20.20">
    <property type="match status" value="1"/>
</dbReference>
<dbReference type="InterPro" id="IPR011050">
    <property type="entry name" value="Pectin_lyase_fold/virulence"/>
</dbReference>
<evidence type="ECO:0000313" key="3">
    <source>
        <dbReference type="Proteomes" id="UP000449944"/>
    </source>
</evidence>
<dbReference type="InterPro" id="IPR051551">
    <property type="entry name" value="Autotransporter_adhesion"/>
</dbReference>
<dbReference type="PANTHER" id="PTHR35037">
    <property type="entry name" value="C-TERMINAL REGION OF AIDA-LIKE PROTEIN"/>
    <property type="match status" value="1"/>
</dbReference>
<dbReference type="Pfam" id="PF03797">
    <property type="entry name" value="Autotransporter"/>
    <property type="match status" value="1"/>
</dbReference>
<dbReference type="InterPro" id="IPR006315">
    <property type="entry name" value="OM_autotransptr_brl_dom"/>
</dbReference>
<dbReference type="Proteomes" id="UP000449944">
    <property type="component" value="Unassembled WGS sequence"/>
</dbReference>
<dbReference type="PROSITE" id="PS51208">
    <property type="entry name" value="AUTOTRANSPORTER"/>
    <property type="match status" value="1"/>
</dbReference>
<dbReference type="GO" id="GO:0019867">
    <property type="term" value="C:outer membrane"/>
    <property type="evidence" value="ECO:0007669"/>
    <property type="project" value="InterPro"/>
</dbReference>
<dbReference type="InterPro" id="IPR005546">
    <property type="entry name" value="Autotransporte_beta"/>
</dbReference>
<protein>
    <submittedName>
        <fullName evidence="2">Autotransporter outer membrane beta-barrel domain-containing protein</fullName>
    </submittedName>
</protein>
<evidence type="ECO:0000313" key="2">
    <source>
        <dbReference type="EMBL" id="MTC36162.1"/>
    </source>
</evidence>
<gene>
    <name evidence="2" type="ORF">GKR67_16355</name>
</gene>
<dbReference type="SUPFAM" id="SSF51126">
    <property type="entry name" value="Pectin lyase-like"/>
    <property type="match status" value="1"/>
</dbReference>
<dbReference type="InterPro" id="IPR030930">
    <property type="entry name" value="AIDA"/>
</dbReference>
<reference evidence="2 3" key="1">
    <citation type="submission" date="2019-10" db="EMBL/GenBank/DDBJ databases">
        <title>Comparative genomic analysis of Providencia.</title>
        <authorList>
            <person name="Yuan C."/>
            <person name="Wei Y."/>
            <person name="Yin Z."/>
        </authorList>
    </citation>
    <scope>NUCLEOTIDE SEQUENCE [LARGE SCALE GENOMIC DNA]</scope>
    <source>
        <strain evidence="3">wls1934</strain>
    </source>
</reference>
<dbReference type="InterPro" id="IPR012332">
    <property type="entry name" value="Autotransporter_pectin_lyase_C"/>
</dbReference>
<feature type="domain" description="Autotransporter" evidence="1">
    <location>
        <begin position="486"/>
        <end position="754"/>
    </location>
</feature>
<dbReference type="SMART" id="SM00869">
    <property type="entry name" value="Autotransporter"/>
    <property type="match status" value="1"/>
</dbReference>
<dbReference type="InterPro" id="IPR003991">
    <property type="entry name" value="Pertactin_virulence_factor"/>
</dbReference>
<organism evidence="2 3">
    <name type="scientific">Providencia alcalifaciens</name>
    <dbReference type="NCBI Taxonomy" id="126385"/>
    <lineage>
        <taxon>Bacteria</taxon>
        <taxon>Pseudomonadati</taxon>
        <taxon>Pseudomonadota</taxon>
        <taxon>Gammaproteobacteria</taxon>
        <taxon>Enterobacterales</taxon>
        <taxon>Morganellaceae</taxon>
        <taxon>Providencia</taxon>
    </lineage>
</organism>
<dbReference type="NCBIfam" id="TIGR01414">
    <property type="entry name" value="autotrans_barl"/>
    <property type="match status" value="1"/>
</dbReference>
<comment type="caution">
    <text evidence="2">The sequence shown here is derived from an EMBL/GenBank/DDBJ whole genome shotgun (WGS) entry which is preliminary data.</text>
</comment>
<dbReference type="NCBIfam" id="TIGR04415">
    <property type="entry name" value="O_hepto_targRPT"/>
    <property type="match status" value="5"/>
</dbReference>
<dbReference type="SUPFAM" id="SSF103515">
    <property type="entry name" value="Autotransporter"/>
    <property type="match status" value="1"/>
</dbReference>
<dbReference type="Gene3D" id="2.40.128.130">
    <property type="entry name" value="Autotransporter beta-domain"/>
    <property type="match status" value="1"/>
</dbReference>